<evidence type="ECO:0000259" key="4">
    <source>
        <dbReference type="PROSITE" id="PS51756"/>
    </source>
</evidence>
<keyword evidence="2" id="KW-0175">Coiled coil</keyword>
<dbReference type="PROSITE" id="PS51756">
    <property type="entry name" value="LXG"/>
    <property type="match status" value="1"/>
</dbReference>
<protein>
    <recommendedName>
        <fullName evidence="4">LXG domain-containing protein</fullName>
    </recommendedName>
</protein>
<dbReference type="eggNOG" id="ENOG503425U">
    <property type="taxonomic scope" value="Bacteria"/>
</dbReference>
<feature type="coiled-coil region" evidence="2">
    <location>
        <begin position="11"/>
        <end position="38"/>
    </location>
</feature>
<gene>
    <name evidence="5" type="ORF">HMPREF1316_0617</name>
</gene>
<name>U2SZJ3_9ACTN</name>
<comment type="similarity">
    <text evidence="1">In the N-terminal section; belongs to the LXG family.</text>
</comment>
<feature type="region of interest" description="Disordered" evidence="3">
    <location>
        <begin position="451"/>
        <end position="497"/>
    </location>
</feature>
<dbReference type="AlphaFoldDB" id="U2SZJ3"/>
<evidence type="ECO:0000313" key="5">
    <source>
        <dbReference type="EMBL" id="ERL06229.1"/>
    </source>
</evidence>
<evidence type="ECO:0000256" key="1">
    <source>
        <dbReference type="ARBA" id="ARBA00034117"/>
    </source>
</evidence>
<dbReference type="RefSeq" id="WP_021727285.1">
    <property type="nucleotide sequence ID" value="NZ_AWEZ01000069.1"/>
</dbReference>
<dbReference type="EMBL" id="AWEZ01000069">
    <property type="protein sequence ID" value="ERL06229.1"/>
    <property type="molecule type" value="Genomic_DNA"/>
</dbReference>
<accession>U2SZJ3</accession>
<feature type="compositionally biased region" description="Low complexity" evidence="3">
    <location>
        <begin position="126"/>
        <end position="148"/>
    </location>
</feature>
<evidence type="ECO:0000313" key="6">
    <source>
        <dbReference type="Proteomes" id="UP000016638"/>
    </source>
</evidence>
<dbReference type="PATRIC" id="fig|1125712.3.peg.2276"/>
<reference evidence="5 6" key="1">
    <citation type="submission" date="2013-08" db="EMBL/GenBank/DDBJ databases">
        <authorList>
            <person name="Durkin A.S."/>
            <person name="Haft D.R."/>
            <person name="McCorrison J."/>
            <person name="Torralba M."/>
            <person name="Gillis M."/>
            <person name="Haft D.H."/>
            <person name="Methe B."/>
            <person name="Sutton G."/>
            <person name="Nelson K.E."/>
        </authorList>
    </citation>
    <scope>NUCLEOTIDE SEQUENCE [LARGE SCALE GENOMIC DNA]</scope>
    <source>
        <strain evidence="5 6">F0195</strain>
    </source>
</reference>
<evidence type="ECO:0000256" key="3">
    <source>
        <dbReference type="SAM" id="MobiDB-lite"/>
    </source>
</evidence>
<comment type="caution">
    <text evidence="5">The sequence shown here is derived from an EMBL/GenBank/DDBJ whole genome shotgun (WGS) entry which is preliminary data.</text>
</comment>
<evidence type="ECO:0000256" key="2">
    <source>
        <dbReference type="SAM" id="Coils"/>
    </source>
</evidence>
<dbReference type="InterPro" id="IPR006829">
    <property type="entry name" value="LXG_dom"/>
</dbReference>
<feature type="region of interest" description="Disordered" evidence="3">
    <location>
        <begin position="115"/>
        <end position="148"/>
    </location>
</feature>
<organism evidence="5 6">
    <name type="scientific">Olsenella profusa F0195</name>
    <dbReference type="NCBI Taxonomy" id="1125712"/>
    <lineage>
        <taxon>Bacteria</taxon>
        <taxon>Bacillati</taxon>
        <taxon>Actinomycetota</taxon>
        <taxon>Coriobacteriia</taxon>
        <taxon>Coriobacteriales</taxon>
        <taxon>Atopobiaceae</taxon>
        <taxon>Olsenella</taxon>
    </lineage>
</organism>
<sequence>MTTRVTIEATASALEGESESLSGKVDAAEEQISRMSNALQSPELAGEGYAAIRSVARDLAVPAAKAYYVAFDAMNSACTADVQEIRGLPQSSSGVCDTDELQKKIEAVQSDIEETQRRIAQSRANAGGTSASGSSGSSSSSASTSQDTTAYVNTQVDEALLESDKAEKQGYEDDLKKAQEYDENSASTYSSAQDAVSTMKSAADSVSSYLAGNGYGDTSWAAGVDDAYSTVFERRVEECAQSIYHDGGIDRDALSKLLGGDDLTPSEAEALARVWDEHSTEDGVAEAFSAAGMKDGQPTGAFSIFLINATQGIYDKAGGKEEFDNNAESRGKTLDAIKQMMERLFSAQVSGKANFSITITLPDGTTVTWSCESEMSEGAKGLIQKFLEENREGDGSGYRIDADLGDGWSLLGRMTGSGASVVGMSGEVDLGNGWKGSGSVSEDGWVWLTVTHTDDNTPDGVTRTESTSSGRNSETGQTSAKETYETSVKTDSAKGTTTETVQVTTTGAQPAPPQPEVVMEGVGEVSVTPVTSPSYSKNVDLGKVMDDVAIGATLAVTAIVGSEMAADFMAFIEFLLTILAL</sequence>
<feature type="domain" description="LXG" evidence="4">
    <location>
        <begin position="5"/>
        <end position="241"/>
    </location>
</feature>
<keyword evidence="6" id="KW-1185">Reference proteome</keyword>
<dbReference type="OrthoDB" id="9827125at2"/>
<feature type="compositionally biased region" description="Polar residues" evidence="3">
    <location>
        <begin position="463"/>
        <end position="495"/>
    </location>
</feature>
<dbReference type="STRING" id="1125712.HMPREF1316_0617"/>
<dbReference type="Proteomes" id="UP000016638">
    <property type="component" value="Unassembled WGS sequence"/>
</dbReference>
<proteinExistence type="inferred from homology"/>